<dbReference type="STRING" id="411473.RUMCAL_00519"/>
<gene>
    <name evidence="1" type="ORF">RUMCAL_00519</name>
</gene>
<evidence type="ECO:0008006" key="3">
    <source>
        <dbReference type="Google" id="ProtNLM"/>
    </source>
</evidence>
<reference evidence="1 2" key="1">
    <citation type="submission" date="2013-07" db="EMBL/GenBank/DDBJ databases">
        <authorList>
            <person name="Weinstock G."/>
            <person name="Sodergren E."/>
            <person name="Wylie T."/>
            <person name="Fulton L."/>
            <person name="Fulton R."/>
            <person name="Fronick C."/>
            <person name="O'Laughlin M."/>
            <person name="Godfrey J."/>
            <person name="Miner T."/>
            <person name="Herter B."/>
            <person name="Appelbaum E."/>
            <person name="Cordes M."/>
            <person name="Lek S."/>
            <person name="Wollam A."/>
            <person name="Pepin K.H."/>
            <person name="Palsikar V.B."/>
            <person name="Mitreva M."/>
            <person name="Wilson R.K."/>
        </authorList>
    </citation>
    <scope>NUCLEOTIDE SEQUENCE [LARGE SCALE GENOMIC DNA]</scope>
    <source>
        <strain evidence="1 2">ATCC 27760</strain>
    </source>
</reference>
<dbReference type="RefSeq" id="WP_021683307.1">
    <property type="nucleotide sequence ID" value="NZ_KI260476.1"/>
</dbReference>
<keyword evidence="2" id="KW-1185">Reference proteome</keyword>
<dbReference type="HOGENOM" id="CLU_3172827_0_0_9"/>
<accession>U2KXV7</accession>
<dbReference type="EMBL" id="AWVF01000049">
    <property type="protein sequence ID" value="ERJ97107.1"/>
    <property type="molecule type" value="Genomic_DNA"/>
</dbReference>
<dbReference type="InterPro" id="IPR009229">
    <property type="entry name" value="AgrD"/>
</dbReference>
<proteinExistence type="predicted"/>
<dbReference type="NCBIfam" id="TIGR04223">
    <property type="entry name" value="quorum_AgrD"/>
    <property type="match status" value="1"/>
</dbReference>
<evidence type="ECO:0000313" key="2">
    <source>
        <dbReference type="Proteomes" id="UP000016662"/>
    </source>
</evidence>
<evidence type="ECO:0000313" key="1">
    <source>
        <dbReference type="EMBL" id="ERJ97107.1"/>
    </source>
</evidence>
<dbReference type="Proteomes" id="UP000016662">
    <property type="component" value="Unassembled WGS sequence"/>
</dbReference>
<name>U2KXV7_9FIRM</name>
<dbReference type="PATRIC" id="fig|411473.3.peg.398"/>
<organism evidence="1 2">
    <name type="scientific">Ruminococcus callidus ATCC 27760</name>
    <dbReference type="NCBI Taxonomy" id="411473"/>
    <lineage>
        <taxon>Bacteria</taxon>
        <taxon>Bacillati</taxon>
        <taxon>Bacillota</taxon>
        <taxon>Clostridia</taxon>
        <taxon>Eubacteriales</taxon>
        <taxon>Oscillospiraceae</taxon>
        <taxon>Ruminococcus</taxon>
    </lineage>
</organism>
<protein>
    <recommendedName>
        <fullName evidence="3">Cyclic lactone autoinducer peptide</fullName>
    </recommendedName>
</protein>
<dbReference type="GeneID" id="93692129"/>
<dbReference type="AlphaFoldDB" id="U2KXV7"/>
<dbReference type="OrthoDB" id="2063517at2"/>
<comment type="caution">
    <text evidence="1">The sequence shown here is derived from an EMBL/GenBank/DDBJ whole genome shotgun (WGS) entry which is preliminary data.</text>
</comment>
<sequence length="47" mass="5736">MKKNSKIVWKKMAEAARKTSSFWSNFPCSYWNYEPKMPKSVKEMRKF</sequence>